<proteinExistence type="predicted"/>
<accession>B0C836</accession>
<keyword evidence="6" id="KW-1185">Reference proteome</keyword>
<keyword evidence="2" id="KW-0238">DNA-binding</keyword>
<dbReference type="SUPFAM" id="SSF51206">
    <property type="entry name" value="cAMP-binding domain-like"/>
    <property type="match status" value="1"/>
</dbReference>
<reference evidence="5 6" key="1">
    <citation type="journal article" date="2008" name="Proc. Natl. Acad. Sci. U.S.A.">
        <title>Niche adaptation and genome expansion in the chlorophyll d-producing cyanobacterium Acaryochloris marina.</title>
        <authorList>
            <person name="Swingley W.D."/>
            <person name="Chen M."/>
            <person name="Cheung P.C."/>
            <person name="Conrad A.L."/>
            <person name="Dejesa L.C."/>
            <person name="Hao J."/>
            <person name="Honchak B.M."/>
            <person name="Karbach L.E."/>
            <person name="Kurdoglu A."/>
            <person name="Lahiri S."/>
            <person name="Mastrian S.D."/>
            <person name="Miyashita H."/>
            <person name="Page L."/>
            <person name="Ramakrishna P."/>
            <person name="Satoh S."/>
            <person name="Sattley W.M."/>
            <person name="Shimada Y."/>
            <person name="Taylor H.L."/>
            <person name="Tomo T."/>
            <person name="Tsuchiya T."/>
            <person name="Wang Z.T."/>
            <person name="Raymond J."/>
            <person name="Mimuro M."/>
            <person name="Blankenship R.E."/>
            <person name="Touchman J.W."/>
        </authorList>
    </citation>
    <scope>NUCLEOTIDE SEQUENCE [LARGE SCALE GENOMIC DNA]</scope>
    <source>
        <strain evidence="6">MBIC 11017</strain>
    </source>
</reference>
<evidence type="ECO:0000256" key="3">
    <source>
        <dbReference type="ARBA" id="ARBA00023163"/>
    </source>
</evidence>
<dbReference type="InterPro" id="IPR014710">
    <property type="entry name" value="RmlC-like_jellyroll"/>
</dbReference>
<dbReference type="InterPro" id="IPR036390">
    <property type="entry name" value="WH_DNA-bd_sf"/>
</dbReference>
<dbReference type="AlphaFoldDB" id="B0C836"/>
<evidence type="ECO:0000256" key="1">
    <source>
        <dbReference type="ARBA" id="ARBA00023015"/>
    </source>
</evidence>
<keyword evidence="3" id="KW-0804">Transcription</keyword>
<dbReference type="SMART" id="SM00419">
    <property type="entry name" value="HTH_CRP"/>
    <property type="match status" value="1"/>
</dbReference>
<dbReference type="HOGENOM" id="CLU_075053_8_1_3"/>
<dbReference type="KEGG" id="amr:AM1_2721"/>
<name>B0C836_ACAM1</name>
<dbReference type="RefSeq" id="WP_012163167.1">
    <property type="nucleotide sequence ID" value="NC_009925.1"/>
</dbReference>
<protein>
    <recommendedName>
        <fullName evidence="4">HTH crp-type domain-containing protein</fullName>
    </recommendedName>
</protein>
<gene>
    <name evidence="5" type="ordered locus">AM1_2721</name>
</gene>
<keyword evidence="1" id="KW-0805">Transcription regulation</keyword>
<feature type="domain" description="HTH crp-type" evidence="4">
    <location>
        <begin position="122"/>
        <end position="195"/>
    </location>
</feature>
<evidence type="ECO:0000313" key="6">
    <source>
        <dbReference type="Proteomes" id="UP000000268"/>
    </source>
</evidence>
<dbReference type="Gene3D" id="2.60.120.10">
    <property type="entry name" value="Jelly Rolls"/>
    <property type="match status" value="1"/>
</dbReference>
<sequence length="216" mass="24428">MAVSTPVTPHSLSNNVTSLYEARSLCLRPGQVVPQQSDHLWHIELGLVRTLTWNEEGDLVTLGLWGAGDSVGRLLSEVAPFQMECLSAVEVKPLPLAGQDLGVVMRSHLRYMEELFSIISYKRAPQRLLRFLDWLGDRFGRQVDQGRILDLGLTHQLLAEITGITRVTATRLLNEFEREGKLLRLPKQQMLLQFNSGHPDRVTSMARHRARGKRNT</sequence>
<dbReference type="GO" id="GO:0003677">
    <property type="term" value="F:DNA binding"/>
    <property type="evidence" value="ECO:0007669"/>
    <property type="project" value="UniProtKB-KW"/>
</dbReference>
<dbReference type="Proteomes" id="UP000000268">
    <property type="component" value="Chromosome"/>
</dbReference>
<dbReference type="SUPFAM" id="SSF46785">
    <property type="entry name" value="Winged helix' DNA-binding domain"/>
    <property type="match status" value="1"/>
</dbReference>
<dbReference type="InterPro" id="IPR018490">
    <property type="entry name" value="cNMP-bd_dom_sf"/>
</dbReference>
<dbReference type="Gene3D" id="1.10.10.10">
    <property type="entry name" value="Winged helix-like DNA-binding domain superfamily/Winged helix DNA-binding domain"/>
    <property type="match status" value="1"/>
</dbReference>
<evidence type="ECO:0000259" key="4">
    <source>
        <dbReference type="PROSITE" id="PS51063"/>
    </source>
</evidence>
<dbReference type="CDD" id="cd00092">
    <property type="entry name" value="HTH_CRP"/>
    <property type="match status" value="1"/>
</dbReference>
<evidence type="ECO:0000313" key="5">
    <source>
        <dbReference type="EMBL" id="ABW27720.1"/>
    </source>
</evidence>
<organism evidence="5 6">
    <name type="scientific">Acaryochloris marina (strain MBIC 11017)</name>
    <dbReference type="NCBI Taxonomy" id="329726"/>
    <lineage>
        <taxon>Bacteria</taxon>
        <taxon>Bacillati</taxon>
        <taxon>Cyanobacteriota</taxon>
        <taxon>Cyanophyceae</taxon>
        <taxon>Acaryochloridales</taxon>
        <taxon>Acaryochloridaceae</taxon>
        <taxon>Acaryochloris</taxon>
    </lineage>
</organism>
<dbReference type="InterPro" id="IPR036388">
    <property type="entry name" value="WH-like_DNA-bd_sf"/>
</dbReference>
<dbReference type="eggNOG" id="COG0664">
    <property type="taxonomic scope" value="Bacteria"/>
</dbReference>
<dbReference type="Pfam" id="PF13545">
    <property type="entry name" value="HTH_Crp_2"/>
    <property type="match status" value="1"/>
</dbReference>
<dbReference type="EMBL" id="CP000828">
    <property type="protein sequence ID" value="ABW27720.1"/>
    <property type="molecule type" value="Genomic_DNA"/>
</dbReference>
<dbReference type="GO" id="GO:0006355">
    <property type="term" value="P:regulation of DNA-templated transcription"/>
    <property type="evidence" value="ECO:0007669"/>
    <property type="project" value="InterPro"/>
</dbReference>
<dbReference type="PROSITE" id="PS51063">
    <property type="entry name" value="HTH_CRP_2"/>
    <property type="match status" value="1"/>
</dbReference>
<dbReference type="InterPro" id="IPR012318">
    <property type="entry name" value="HTH_CRP"/>
</dbReference>
<evidence type="ECO:0000256" key="2">
    <source>
        <dbReference type="ARBA" id="ARBA00023125"/>
    </source>
</evidence>
<dbReference type="STRING" id="329726.AM1_2721"/>